<reference evidence="1 2" key="1">
    <citation type="submission" date="2015-01" db="EMBL/GenBank/DDBJ databases">
        <title>The Genome Sequence of Exophiala spinifera CBS89968.</title>
        <authorList>
            <consortium name="The Broad Institute Genomics Platform"/>
            <person name="Cuomo C."/>
            <person name="de Hoog S."/>
            <person name="Gorbushina A."/>
            <person name="Stielow B."/>
            <person name="Teixiera M."/>
            <person name="Abouelleil A."/>
            <person name="Chapman S.B."/>
            <person name="Priest M."/>
            <person name="Young S.K."/>
            <person name="Wortman J."/>
            <person name="Nusbaum C."/>
            <person name="Birren B."/>
        </authorList>
    </citation>
    <scope>NUCLEOTIDE SEQUENCE [LARGE SCALE GENOMIC DNA]</scope>
    <source>
        <strain evidence="1 2">CBS 89968</strain>
    </source>
</reference>
<organism evidence="1 2">
    <name type="scientific">Exophiala spinifera</name>
    <dbReference type="NCBI Taxonomy" id="91928"/>
    <lineage>
        <taxon>Eukaryota</taxon>
        <taxon>Fungi</taxon>
        <taxon>Dikarya</taxon>
        <taxon>Ascomycota</taxon>
        <taxon>Pezizomycotina</taxon>
        <taxon>Eurotiomycetes</taxon>
        <taxon>Chaetothyriomycetidae</taxon>
        <taxon>Chaetothyriales</taxon>
        <taxon>Herpotrichiellaceae</taxon>
        <taxon>Exophiala</taxon>
    </lineage>
</organism>
<gene>
    <name evidence="1" type="ORF">PV08_03470</name>
</gene>
<proteinExistence type="predicted"/>
<dbReference type="Proteomes" id="UP000053328">
    <property type="component" value="Unassembled WGS sequence"/>
</dbReference>
<evidence type="ECO:0000313" key="1">
    <source>
        <dbReference type="EMBL" id="KIW19177.1"/>
    </source>
</evidence>
<dbReference type="RefSeq" id="XP_016239393.1">
    <property type="nucleotide sequence ID" value="XM_016377823.1"/>
</dbReference>
<dbReference type="EMBL" id="KN847493">
    <property type="protein sequence ID" value="KIW19177.1"/>
    <property type="molecule type" value="Genomic_DNA"/>
</dbReference>
<dbReference type="GeneID" id="27330553"/>
<dbReference type="VEuPathDB" id="FungiDB:PV08_03470"/>
<protein>
    <submittedName>
        <fullName evidence="1">Uncharacterized protein</fullName>
    </submittedName>
</protein>
<dbReference type="AlphaFoldDB" id="A0A0D2A2K3"/>
<dbReference type="HOGENOM" id="CLU_2413280_0_0_1"/>
<name>A0A0D2A2K3_9EURO</name>
<accession>A0A0D2A2K3</accession>
<keyword evidence="2" id="KW-1185">Reference proteome</keyword>
<evidence type="ECO:0000313" key="2">
    <source>
        <dbReference type="Proteomes" id="UP000053328"/>
    </source>
</evidence>
<sequence>MRTVLQVLQEVEDTRDWLPNNLVSGRELYLEDIPEGKPGHCLAVLGTSLTDIRNSANQVLKDRRKLLADFSITCPANATIQEQVESLPSEPI</sequence>